<dbReference type="PANTHER" id="PTHR41532">
    <property type="entry name" value="FIXS PROTEIN"/>
    <property type="match status" value="1"/>
</dbReference>
<feature type="transmembrane region" description="Helical" evidence="1">
    <location>
        <begin position="6"/>
        <end position="26"/>
    </location>
</feature>
<sequence>MNVLAFLIPISLLLGGLGLVFFIFTVRSRQYDDPDGDAQRILSGQYDKAPPPD</sequence>
<dbReference type="STRING" id="555512.SAMN04487993_1008131"/>
<dbReference type="InterPro" id="IPR004714">
    <property type="entry name" value="Cyt_oxidase_maturation_cbb3"/>
</dbReference>
<dbReference type="NCBIfam" id="TIGR00847">
    <property type="entry name" value="ccoS"/>
    <property type="match status" value="1"/>
</dbReference>
<dbReference type="Pfam" id="PF03597">
    <property type="entry name" value="FixS"/>
    <property type="match status" value="1"/>
</dbReference>
<dbReference type="EMBL" id="FNEJ01000008">
    <property type="protein sequence ID" value="SDI68765.1"/>
    <property type="molecule type" value="Genomic_DNA"/>
</dbReference>
<keyword evidence="1" id="KW-0812">Transmembrane</keyword>
<proteinExistence type="predicted"/>
<dbReference type="OrthoDB" id="9802763at2"/>
<keyword evidence="1" id="KW-1133">Transmembrane helix</keyword>
<name>A0A1G8MLQ6_9RHOB</name>
<evidence type="ECO:0000313" key="3">
    <source>
        <dbReference type="Proteomes" id="UP000199093"/>
    </source>
</evidence>
<accession>A0A1G8MLQ6</accession>
<gene>
    <name evidence="2" type="ORF">SAMN04487993_1008131</name>
</gene>
<dbReference type="Proteomes" id="UP000199093">
    <property type="component" value="Unassembled WGS sequence"/>
</dbReference>
<dbReference type="RefSeq" id="WP_089846844.1">
    <property type="nucleotide sequence ID" value="NZ_FNEJ01000008.1"/>
</dbReference>
<evidence type="ECO:0000313" key="2">
    <source>
        <dbReference type="EMBL" id="SDI68765.1"/>
    </source>
</evidence>
<keyword evidence="3" id="KW-1185">Reference proteome</keyword>
<dbReference type="PANTHER" id="PTHR41532:SF1">
    <property type="entry name" value="FIXS PROTEIN"/>
    <property type="match status" value="1"/>
</dbReference>
<protein>
    <submittedName>
        <fullName evidence="2">Cytochrome oxidase maturation protein, cbb3-type</fullName>
    </submittedName>
</protein>
<keyword evidence="1" id="KW-0472">Membrane</keyword>
<reference evidence="2 3" key="1">
    <citation type="submission" date="2016-10" db="EMBL/GenBank/DDBJ databases">
        <authorList>
            <person name="de Groot N.N."/>
        </authorList>
    </citation>
    <scope>NUCLEOTIDE SEQUENCE [LARGE SCALE GENOMIC DNA]</scope>
    <source>
        <strain evidence="2 3">DSM 26424</strain>
    </source>
</reference>
<evidence type="ECO:0000256" key="1">
    <source>
        <dbReference type="SAM" id="Phobius"/>
    </source>
</evidence>
<dbReference type="AlphaFoldDB" id="A0A1G8MLQ6"/>
<organism evidence="2 3">
    <name type="scientific">Salipiger marinus</name>
    <dbReference type="NCBI Taxonomy" id="555512"/>
    <lineage>
        <taxon>Bacteria</taxon>
        <taxon>Pseudomonadati</taxon>
        <taxon>Pseudomonadota</taxon>
        <taxon>Alphaproteobacteria</taxon>
        <taxon>Rhodobacterales</taxon>
        <taxon>Roseobacteraceae</taxon>
        <taxon>Salipiger</taxon>
    </lineage>
</organism>